<dbReference type="AlphaFoldDB" id="A0A4R5A2J3"/>
<keyword evidence="3" id="KW-0808">Transferase</keyword>
<evidence type="ECO:0000313" key="9">
    <source>
        <dbReference type="EMBL" id="TDD66011.1"/>
    </source>
</evidence>
<reference evidence="9 10" key="1">
    <citation type="submission" date="2019-03" db="EMBL/GenBank/DDBJ databases">
        <title>Draft genome sequences of novel Actinobacteria.</title>
        <authorList>
            <person name="Sahin N."/>
            <person name="Ay H."/>
            <person name="Saygin H."/>
        </authorList>
    </citation>
    <scope>NUCLEOTIDE SEQUENCE [LARGE SCALE GENOMIC DNA]</scope>
    <source>
        <strain evidence="9 10">DSM 45941</strain>
    </source>
</reference>
<feature type="region of interest" description="Disordered" evidence="7">
    <location>
        <begin position="291"/>
        <end position="327"/>
    </location>
</feature>
<dbReference type="GO" id="GO:0005524">
    <property type="term" value="F:ATP binding"/>
    <property type="evidence" value="ECO:0007669"/>
    <property type="project" value="UniProtKB-KW"/>
</dbReference>
<dbReference type="PANTHER" id="PTHR43289">
    <property type="entry name" value="MITOGEN-ACTIVATED PROTEIN KINASE KINASE KINASE 20-RELATED"/>
    <property type="match status" value="1"/>
</dbReference>
<keyword evidence="6" id="KW-0067">ATP-binding</keyword>
<feature type="region of interest" description="Disordered" evidence="7">
    <location>
        <begin position="242"/>
        <end position="263"/>
    </location>
</feature>
<evidence type="ECO:0000256" key="1">
    <source>
        <dbReference type="ARBA" id="ARBA00012513"/>
    </source>
</evidence>
<dbReference type="GO" id="GO:0004674">
    <property type="term" value="F:protein serine/threonine kinase activity"/>
    <property type="evidence" value="ECO:0007669"/>
    <property type="project" value="UniProtKB-KW"/>
</dbReference>
<comment type="caution">
    <text evidence="9">The sequence shown here is derived from an EMBL/GenBank/DDBJ whole genome shotgun (WGS) entry which is preliminary data.</text>
</comment>
<gene>
    <name evidence="9" type="ORF">E1293_39655</name>
</gene>
<evidence type="ECO:0000256" key="5">
    <source>
        <dbReference type="ARBA" id="ARBA00022777"/>
    </source>
</evidence>
<dbReference type="PROSITE" id="PS50011">
    <property type="entry name" value="PROTEIN_KINASE_DOM"/>
    <property type="match status" value="1"/>
</dbReference>
<keyword evidence="5" id="KW-0418">Kinase</keyword>
<proteinExistence type="predicted"/>
<dbReference type="EMBL" id="SMKY01000319">
    <property type="protein sequence ID" value="TDD66011.1"/>
    <property type="molecule type" value="Genomic_DNA"/>
</dbReference>
<protein>
    <recommendedName>
        <fullName evidence="1">non-specific serine/threonine protein kinase</fullName>
        <ecNumber evidence="1">2.7.11.1</ecNumber>
    </recommendedName>
</protein>
<dbReference type="Pfam" id="PF00069">
    <property type="entry name" value="Pkinase"/>
    <property type="match status" value="1"/>
</dbReference>
<evidence type="ECO:0000256" key="3">
    <source>
        <dbReference type="ARBA" id="ARBA00022679"/>
    </source>
</evidence>
<sequence>MESGLRLTERYRLVERLDDGGTMEVWRAWDELLGRPVAVKLLAPAHAGLHRAFQEGVNRAAGLSHAVLETVYDSDQTRDASGRLVSFVVTEFVAGETLAGRLRRGPLTASEAAGVCGQVADALGAAHTGGVTHGDLRPGKVMLIADEVRVTDTGIGGIVRSARTNASRTADLAVTTGAAEAKAADVHALGTILAACLAPGTSEALSALAARCMGSDTPSAAEVAGLLARDDTPPNAVFVAAASADPPGGHRTRTLRPPAPPRRRGARLAALALVVAIPVTAAAAILASAPRTPAGAPPPAADAVPTQRTAPPRTPPAQAGTDTPGPGVTGTAVTEAIGRLRPIVSRGYASGEIRSDVAIDLNNVITNLENDLTADRGVDVGDRIALLHDKIDTRRQERGLSPDLAAELDRVLATVQA</sequence>
<dbReference type="InterPro" id="IPR000719">
    <property type="entry name" value="Prot_kinase_dom"/>
</dbReference>
<dbReference type="OrthoDB" id="9786339at2"/>
<evidence type="ECO:0000259" key="8">
    <source>
        <dbReference type="PROSITE" id="PS50011"/>
    </source>
</evidence>
<evidence type="ECO:0000256" key="4">
    <source>
        <dbReference type="ARBA" id="ARBA00022741"/>
    </source>
</evidence>
<dbReference type="EC" id="2.7.11.1" evidence="1"/>
<evidence type="ECO:0000313" key="10">
    <source>
        <dbReference type="Proteomes" id="UP000295578"/>
    </source>
</evidence>
<dbReference type="Gene3D" id="3.30.200.20">
    <property type="entry name" value="Phosphorylase Kinase, domain 1"/>
    <property type="match status" value="1"/>
</dbReference>
<dbReference type="SUPFAM" id="SSF56112">
    <property type="entry name" value="Protein kinase-like (PK-like)"/>
    <property type="match status" value="1"/>
</dbReference>
<accession>A0A4R5A2J3</accession>
<evidence type="ECO:0000256" key="7">
    <source>
        <dbReference type="SAM" id="MobiDB-lite"/>
    </source>
</evidence>
<dbReference type="Proteomes" id="UP000295578">
    <property type="component" value="Unassembled WGS sequence"/>
</dbReference>
<keyword evidence="4" id="KW-0547">Nucleotide-binding</keyword>
<organism evidence="9 10">
    <name type="scientific">Actinomadura darangshiensis</name>
    <dbReference type="NCBI Taxonomy" id="705336"/>
    <lineage>
        <taxon>Bacteria</taxon>
        <taxon>Bacillati</taxon>
        <taxon>Actinomycetota</taxon>
        <taxon>Actinomycetes</taxon>
        <taxon>Streptosporangiales</taxon>
        <taxon>Thermomonosporaceae</taxon>
        <taxon>Actinomadura</taxon>
    </lineage>
</organism>
<keyword evidence="2" id="KW-0723">Serine/threonine-protein kinase</keyword>
<evidence type="ECO:0000256" key="2">
    <source>
        <dbReference type="ARBA" id="ARBA00022527"/>
    </source>
</evidence>
<dbReference type="InterPro" id="IPR011009">
    <property type="entry name" value="Kinase-like_dom_sf"/>
</dbReference>
<evidence type="ECO:0000256" key="6">
    <source>
        <dbReference type="ARBA" id="ARBA00022840"/>
    </source>
</evidence>
<keyword evidence="10" id="KW-1185">Reference proteome</keyword>
<name>A0A4R5A2J3_9ACTN</name>
<feature type="domain" description="Protein kinase" evidence="8">
    <location>
        <begin position="11"/>
        <end position="280"/>
    </location>
</feature>
<dbReference type="SMART" id="SM00220">
    <property type="entry name" value="S_TKc"/>
    <property type="match status" value="1"/>
</dbReference>
<dbReference type="Gene3D" id="1.10.510.10">
    <property type="entry name" value="Transferase(Phosphotransferase) domain 1"/>
    <property type="match status" value="1"/>
</dbReference>
<feature type="compositionally biased region" description="Low complexity" evidence="7">
    <location>
        <begin position="301"/>
        <end position="327"/>
    </location>
</feature>
<dbReference type="PANTHER" id="PTHR43289:SF6">
    <property type="entry name" value="SERINE_THREONINE-PROTEIN KINASE NEKL-3"/>
    <property type="match status" value="1"/>
</dbReference>